<protein>
    <submittedName>
        <fullName evidence="1">Uncharacterized protein</fullName>
    </submittedName>
</protein>
<name>A0A146JZR8_9EUKA</name>
<sequence length="703" mass="83314">HILGEKFENCEPKSEFQQEYVQLLQKEVKRKNFQLDHTHVQKLFCLGLSEAATSLFCIVFIRTLQSVKGRELFKEVRRKQETIENLLQFQSQHLQQLVLLLFSAFSQKMFKILTETRYVKAIFQQLQEAIFNQKDEIQLIKDPLNNCQLKKFCSRCSEKVKNLNAFSSVNLKNIICEKCYTQAQTPYVSTKLNDFHNDEPKLNGIFGSSQSNLLQNRKTLLQQLQQKFCQCFISPVEQYQAANYAVNLSQLLEKPKEQIEAKYSGEVYALHLAQIPRELSFCLLIWHFGYVKHKNNIYIILQNQLKKLSQEMQFIYFQNCPQEMLPAQYELNQYCDVYKVKTNRTQFLDVNFALYMHRTPECKPYLIQIFNQLVYLIEQSPHLKLFYLLPLTEFVFKNCLEDFKPMLFNLFNPKQMHFHTYFSLQADSFISRYQNYKQAEYDDLMQAKLFENLFKNKYLHDILPEISTLSYHTITNLFKQEKFQILQSHAYRILDKLQVCNLMDEQHYEFESPILQEQISLMHLLQHLPLFPHQEQIQQIARRTWEVSIKNCCELSQGKTLMLYLRALSCYCVKFVFMIQEQKLLFLPFLLRQNYQIVTKSTLKEAINPKIDQTSGAKSLSFHISGKTHFVCSELRPIRSGLIIDFGDLIGVFDEYRLDSIQFIKLKQGTPLKMTQGQKQVVLFQLEQKFYVLEGKDMMTIFD</sequence>
<dbReference type="AlphaFoldDB" id="A0A146JZR8"/>
<feature type="non-terminal residue" evidence="1">
    <location>
        <position position="703"/>
    </location>
</feature>
<organism evidence="1">
    <name type="scientific">Trepomonas sp. PC1</name>
    <dbReference type="NCBI Taxonomy" id="1076344"/>
    <lineage>
        <taxon>Eukaryota</taxon>
        <taxon>Metamonada</taxon>
        <taxon>Diplomonadida</taxon>
        <taxon>Hexamitidae</taxon>
        <taxon>Hexamitinae</taxon>
        <taxon>Trepomonas</taxon>
    </lineage>
</organism>
<gene>
    <name evidence="1" type="ORF">TPC1_30325</name>
</gene>
<dbReference type="EMBL" id="GDID01006426">
    <property type="protein sequence ID" value="JAP90180.1"/>
    <property type="molecule type" value="Transcribed_RNA"/>
</dbReference>
<evidence type="ECO:0000313" key="1">
    <source>
        <dbReference type="EMBL" id="JAP90180.1"/>
    </source>
</evidence>
<reference evidence="1" key="1">
    <citation type="submission" date="2015-07" db="EMBL/GenBank/DDBJ databases">
        <title>Adaptation to a free-living lifestyle via gene acquisitions in the diplomonad Trepomonas sp. PC1.</title>
        <authorList>
            <person name="Xu F."/>
            <person name="Jerlstrom-Hultqvist J."/>
            <person name="Kolisko M."/>
            <person name="Simpson A.G.B."/>
            <person name="Roger A.J."/>
            <person name="Svard S.G."/>
            <person name="Andersson J.O."/>
        </authorList>
    </citation>
    <scope>NUCLEOTIDE SEQUENCE</scope>
    <source>
        <strain evidence="1">PC1</strain>
    </source>
</reference>
<accession>A0A146JZR8</accession>
<proteinExistence type="predicted"/>
<feature type="non-terminal residue" evidence="1">
    <location>
        <position position="1"/>
    </location>
</feature>